<evidence type="ECO:0000313" key="2">
    <source>
        <dbReference type="Proteomes" id="UP000053237"/>
    </source>
</evidence>
<dbReference type="EMBL" id="CAIX01000014">
    <property type="protein sequence ID" value="CCI41069.1"/>
    <property type="molecule type" value="Genomic_DNA"/>
</dbReference>
<sequence length="126" mass="14583">MLLLVCMYSSLRNPLADILCVGDDSYILADFENARRDGDRMPDDLLNSRVLDPLKSSDYGHVYRSCHDMYQFGQLIAYPSDLLLQQLQMRMHSDNVKRRHTAVGALCFLSNLQKRVRDDRLNAMEQ</sequence>
<evidence type="ECO:0008006" key="3">
    <source>
        <dbReference type="Google" id="ProtNLM"/>
    </source>
</evidence>
<evidence type="ECO:0000313" key="1">
    <source>
        <dbReference type="EMBL" id="CCI41069.1"/>
    </source>
</evidence>
<dbReference type="AlphaFoldDB" id="A0A024G424"/>
<dbReference type="InParanoid" id="A0A024G424"/>
<reference evidence="1 2" key="1">
    <citation type="submission" date="2012-05" db="EMBL/GenBank/DDBJ databases">
        <title>Recombination and specialization in a pathogen metapopulation.</title>
        <authorList>
            <person name="Gardiner A."/>
            <person name="Kemen E."/>
            <person name="Schultz-Larsen T."/>
            <person name="MacLean D."/>
            <person name="Van Oosterhout C."/>
            <person name="Jones J.D.G."/>
        </authorList>
    </citation>
    <scope>NUCLEOTIDE SEQUENCE [LARGE SCALE GENOMIC DNA]</scope>
    <source>
        <strain evidence="1 2">Ac Nc2</strain>
    </source>
</reference>
<accession>A0A024G424</accession>
<organism evidence="1 2">
    <name type="scientific">Albugo candida</name>
    <dbReference type="NCBI Taxonomy" id="65357"/>
    <lineage>
        <taxon>Eukaryota</taxon>
        <taxon>Sar</taxon>
        <taxon>Stramenopiles</taxon>
        <taxon>Oomycota</taxon>
        <taxon>Peronosporomycetes</taxon>
        <taxon>Albuginales</taxon>
        <taxon>Albuginaceae</taxon>
        <taxon>Albugo</taxon>
    </lineage>
</organism>
<name>A0A024G424_9STRA</name>
<dbReference type="Proteomes" id="UP000053237">
    <property type="component" value="Unassembled WGS sequence"/>
</dbReference>
<dbReference type="OrthoDB" id="165806at2759"/>
<protein>
    <recommendedName>
        <fullName evidence="3">Protein kinase domain-containing protein</fullName>
    </recommendedName>
</protein>
<proteinExistence type="predicted"/>
<gene>
    <name evidence="1" type="ORF">BN9_018530</name>
</gene>
<keyword evidence="2" id="KW-1185">Reference proteome</keyword>
<comment type="caution">
    <text evidence="1">The sequence shown here is derived from an EMBL/GenBank/DDBJ whole genome shotgun (WGS) entry which is preliminary data.</text>
</comment>